<dbReference type="PANTHER" id="PTHR12127:SF7">
    <property type="entry name" value="SD02261P"/>
    <property type="match status" value="1"/>
</dbReference>
<keyword evidence="2" id="KW-1185">Reference proteome</keyword>
<organism evidence="1 2">
    <name type="scientific">Haemaphysalis longicornis</name>
    <name type="common">Bush tick</name>
    <dbReference type="NCBI Taxonomy" id="44386"/>
    <lineage>
        <taxon>Eukaryota</taxon>
        <taxon>Metazoa</taxon>
        <taxon>Ecdysozoa</taxon>
        <taxon>Arthropoda</taxon>
        <taxon>Chelicerata</taxon>
        <taxon>Arachnida</taxon>
        <taxon>Acari</taxon>
        <taxon>Parasitiformes</taxon>
        <taxon>Ixodida</taxon>
        <taxon>Ixodoidea</taxon>
        <taxon>Ixodidae</taxon>
        <taxon>Haemaphysalinae</taxon>
        <taxon>Haemaphysalis</taxon>
    </lineage>
</organism>
<dbReference type="InterPro" id="IPR039031">
    <property type="entry name" value="Mucolipin"/>
</dbReference>
<proteinExistence type="predicted"/>
<dbReference type="OrthoDB" id="263481at2759"/>
<dbReference type="Proteomes" id="UP000821853">
    <property type="component" value="Chromosome 9"/>
</dbReference>
<dbReference type="VEuPathDB" id="VectorBase:HLOH_064816"/>
<dbReference type="GO" id="GO:0005765">
    <property type="term" value="C:lysosomal membrane"/>
    <property type="evidence" value="ECO:0007669"/>
    <property type="project" value="TreeGrafter"/>
</dbReference>
<comment type="caution">
    <text evidence="1">The sequence shown here is derived from an EMBL/GenBank/DDBJ whole genome shotgun (WGS) entry which is preliminary data.</text>
</comment>
<evidence type="ECO:0000313" key="1">
    <source>
        <dbReference type="EMBL" id="KAH9381381.1"/>
    </source>
</evidence>
<dbReference type="PANTHER" id="PTHR12127">
    <property type="entry name" value="MUCOLIPIN"/>
    <property type="match status" value="1"/>
</dbReference>
<reference evidence="1 2" key="1">
    <citation type="journal article" date="2020" name="Cell">
        <title>Large-Scale Comparative Analyses of Tick Genomes Elucidate Their Genetic Diversity and Vector Capacities.</title>
        <authorList>
            <consortium name="Tick Genome and Microbiome Consortium (TIGMIC)"/>
            <person name="Jia N."/>
            <person name="Wang J."/>
            <person name="Shi W."/>
            <person name="Du L."/>
            <person name="Sun Y."/>
            <person name="Zhan W."/>
            <person name="Jiang J.F."/>
            <person name="Wang Q."/>
            <person name="Zhang B."/>
            <person name="Ji P."/>
            <person name="Bell-Sakyi L."/>
            <person name="Cui X.M."/>
            <person name="Yuan T.T."/>
            <person name="Jiang B.G."/>
            <person name="Yang W.F."/>
            <person name="Lam T.T."/>
            <person name="Chang Q.C."/>
            <person name="Ding S.J."/>
            <person name="Wang X.J."/>
            <person name="Zhu J.G."/>
            <person name="Ruan X.D."/>
            <person name="Zhao L."/>
            <person name="Wei J.T."/>
            <person name="Ye R.Z."/>
            <person name="Que T.C."/>
            <person name="Du C.H."/>
            <person name="Zhou Y.H."/>
            <person name="Cheng J.X."/>
            <person name="Dai P.F."/>
            <person name="Guo W.B."/>
            <person name="Han X.H."/>
            <person name="Huang E.J."/>
            <person name="Li L.F."/>
            <person name="Wei W."/>
            <person name="Gao Y.C."/>
            <person name="Liu J.Z."/>
            <person name="Shao H.Z."/>
            <person name="Wang X."/>
            <person name="Wang C.C."/>
            <person name="Yang T.C."/>
            <person name="Huo Q.B."/>
            <person name="Li W."/>
            <person name="Chen H.Y."/>
            <person name="Chen S.E."/>
            <person name="Zhou L.G."/>
            <person name="Ni X.B."/>
            <person name="Tian J.H."/>
            <person name="Sheng Y."/>
            <person name="Liu T."/>
            <person name="Pan Y.S."/>
            <person name="Xia L.Y."/>
            <person name="Li J."/>
            <person name="Zhao F."/>
            <person name="Cao W.C."/>
        </authorList>
    </citation>
    <scope>NUCLEOTIDE SEQUENCE [LARGE SCALE GENOMIC DNA]</scope>
    <source>
        <strain evidence="1">HaeL-2018</strain>
    </source>
</reference>
<gene>
    <name evidence="1" type="ORF">HPB48_009039</name>
</gene>
<dbReference type="EMBL" id="JABSTR010000011">
    <property type="protein sequence ID" value="KAH9381381.1"/>
    <property type="molecule type" value="Genomic_DNA"/>
</dbReference>
<dbReference type="GO" id="GO:0005886">
    <property type="term" value="C:plasma membrane"/>
    <property type="evidence" value="ECO:0007669"/>
    <property type="project" value="TreeGrafter"/>
</dbReference>
<sequence length="176" mass="19581">MSSSRKPHGHRYLRFLTGALHTVSYPCPNAAQEDGEVLCQVLPKELTTADKLEFRGLLVRYDCHQRHPHHPGSCLKIQLEQRVIDGQQYNLCSTLLGTGNLLVWAGVLRYLGFFKKYNILILTMRRAFPEHPPLPTSAPLLSTADSVSVAGSSWGHTTSSSLAQHDLGVPLCTHER</sequence>
<name>A0A9J6H0X2_HAELO</name>
<dbReference type="GO" id="GO:0072345">
    <property type="term" value="F:NAADP-sensitive calcium-release channel activity"/>
    <property type="evidence" value="ECO:0007669"/>
    <property type="project" value="TreeGrafter"/>
</dbReference>
<evidence type="ECO:0000313" key="2">
    <source>
        <dbReference type="Proteomes" id="UP000821853"/>
    </source>
</evidence>
<dbReference type="AlphaFoldDB" id="A0A9J6H0X2"/>
<protein>
    <submittedName>
        <fullName evidence="1">Uncharacterized protein</fullName>
    </submittedName>
</protein>
<accession>A0A9J6H0X2</accession>